<evidence type="ECO:0000256" key="1">
    <source>
        <dbReference type="SAM" id="MobiDB-lite"/>
    </source>
</evidence>
<evidence type="ECO:0000313" key="2">
    <source>
        <dbReference type="EMBL" id="GLI44501.1"/>
    </source>
</evidence>
<accession>A0A9W6GCQ5</accession>
<protein>
    <submittedName>
        <fullName evidence="2">Uncharacterized protein</fullName>
    </submittedName>
</protein>
<organism evidence="2 3">
    <name type="scientific">Glycomyces algeriensis</name>
    <dbReference type="NCBI Taxonomy" id="256037"/>
    <lineage>
        <taxon>Bacteria</taxon>
        <taxon>Bacillati</taxon>
        <taxon>Actinomycetota</taxon>
        <taxon>Actinomycetes</taxon>
        <taxon>Glycomycetales</taxon>
        <taxon>Glycomycetaceae</taxon>
        <taxon>Glycomyces</taxon>
    </lineage>
</organism>
<reference evidence="2" key="1">
    <citation type="submission" date="2022-12" db="EMBL/GenBank/DDBJ databases">
        <title>Reference genome sequencing for broad-spectrum identification of bacterial and archaeal isolates by mass spectrometry.</title>
        <authorList>
            <person name="Sekiguchi Y."/>
            <person name="Tourlousse D.M."/>
        </authorList>
    </citation>
    <scope>NUCLEOTIDE SEQUENCE</scope>
    <source>
        <strain evidence="2">LLR39Z86</strain>
    </source>
</reference>
<proteinExistence type="predicted"/>
<name>A0A9W6GCQ5_9ACTN</name>
<comment type="caution">
    <text evidence="2">The sequence shown here is derived from an EMBL/GenBank/DDBJ whole genome shotgun (WGS) entry which is preliminary data.</text>
</comment>
<evidence type="ECO:0000313" key="3">
    <source>
        <dbReference type="Proteomes" id="UP001144313"/>
    </source>
</evidence>
<feature type="region of interest" description="Disordered" evidence="1">
    <location>
        <begin position="1"/>
        <end position="64"/>
    </location>
</feature>
<dbReference type="Proteomes" id="UP001144313">
    <property type="component" value="Unassembled WGS sequence"/>
</dbReference>
<gene>
    <name evidence="2" type="ORF">GALLR39Z86_43510</name>
</gene>
<sequence>MKLQSGQARQIADAPRQEEKPVALKIEVAQAAEPTDEVRKRGDPIETEIEIDQTGELAKPDRNLREVQTGEVQRLGTGLNRLSDPQLRHFH</sequence>
<keyword evidence="3" id="KW-1185">Reference proteome</keyword>
<dbReference type="AlphaFoldDB" id="A0A9W6GCQ5"/>
<dbReference type="EMBL" id="BSDT01000001">
    <property type="protein sequence ID" value="GLI44501.1"/>
    <property type="molecule type" value="Genomic_DNA"/>
</dbReference>